<accession>A0A9Q9UW88</accession>
<reference evidence="1" key="1">
    <citation type="journal article" date="2017" name="Proc. Natl. Acad. Sci. U.S.A.">
        <title>Comparative genomics uncovers the prolific and distinctive metabolic potential of the cyanobacterial genus Moorea.</title>
        <authorList>
            <person name="Leao T."/>
            <person name="Castelao G."/>
            <person name="Korobeynikov A."/>
            <person name="Monroe E.A."/>
            <person name="Podell S."/>
            <person name="Glukhov E."/>
            <person name="Allen E.E."/>
            <person name="Gerwick W.H."/>
            <person name="Gerwick L."/>
        </authorList>
    </citation>
    <scope>NUCLEOTIDE SEQUENCE</scope>
    <source>
        <strain evidence="1">JHB</strain>
    </source>
</reference>
<organism evidence="1">
    <name type="scientific">Moorena producens (strain JHB)</name>
    <dbReference type="NCBI Taxonomy" id="1454205"/>
    <lineage>
        <taxon>Bacteria</taxon>
        <taxon>Bacillati</taxon>
        <taxon>Cyanobacteriota</taxon>
        <taxon>Cyanophyceae</taxon>
        <taxon>Coleofasciculales</taxon>
        <taxon>Coleofasciculaceae</taxon>
        <taxon>Moorena</taxon>
    </lineage>
</organism>
<evidence type="ECO:0000313" key="1">
    <source>
        <dbReference type="EMBL" id="WAN69650.1"/>
    </source>
</evidence>
<dbReference type="EMBL" id="CP017708">
    <property type="protein sequence ID" value="WAN69650.1"/>
    <property type="molecule type" value="Genomic_DNA"/>
</dbReference>
<gene>
    <name evidence="1" type="ORF">BJP36_36790</name>
</gene>
<proteinExistence type="predicted"/>
<dbReference type="AlphaFoldDB" id="A0A9Q9UW88"/>
<protein>
    <submittedName>
        <fullName evidence="1">Uncharacterized protein</fullName>
    </submittedName>
</protein>
<dbReference type="Proteomes" id="UP000176944">
    <property type="component" value="Chromosome"/>
</dbReference>
<sequence>MSGVDYLLGEQYFVCDRTPTSDRCARATEKSGAVLENWSQEVS</sequence>
<reference evidence="1" key="2">
    <citation type="submission" date="2022-10" db="EMBL/GenBank/DDBJ databases">
        <authorList>
            <person name="Ngo T.-E."/>
        </authorList>
    </citation>
    <scope>NUCLEOTIDE SEQUENCE</scope>
    <source>
        <strain evidence="1">JHB</strain>
    </source>
</reference>
<name>A0A9Q9UW88_MOOP1</name>